<reference evidence="2 3" key="1">
    <citation type="submission" date="2019-01" db="EMBL/GenBank/DDBJ databases">
        <authorList>
            <person name="Terrell S.O."/>
            <person name="Kelly J.L."/>
            <person name="Nayek S."/>
            <person name="Klug H.M."/>
            <person name="Layton S.R."/>
            <person name="Kim T."/>
            <person name="Hughes L.E."/>
            <person name="Garlena R.A."/>
            <person name="Russell D.A."/>
            <person name="Pope W.H."/>
            <person name="Jacobs-Sera D."/>
            <person name="Hatfull G.F."/>
        </authorList>
    </citation>
    <scope>NUCLEOTIDE SEQUENCE [LARGE SCALE GENOMIC DNA]</scope>
</reference>
<evidence type="ECO:0000313" key="2">
    <source>
        <dbReference type="EMBL" id="QAX93307.1"/>
    </source>
</evidence>
<accession>A0A411AZ32</accession>
<protein>
    <submittedName>
        <fullName evidence="2">Uncharacterized protein</fullName>
    </submittedName>
</protein>
<gene>
    <name evidence="2" type="primary">51</name>
    <name evidence="2" type="ORF">SEA_VASH_51</name>
</gene>
<feature type="compositionally biased region" description="Basic and acidic residues" evidence="1">
    <location>
        <begin position="103"/>
        <end position="114"/>
    </location>
</feature>
<dbReference type="KEGG" id="vg:55011297"/>
<proteinExistence type="predicted"/>
<evidence type="ECO:0000313" key="3">
    <source>
        <dbReference type="Proteomes" id="UP000289278"/>
    </source>
</evidence>
<sequence length="114" mass="12204">MITSDGTQGRLLPWTTEGKPCFLSTNGDGGSLLSQLADDMEDAQLAMGHDMVTNARKVLEDPTSPNAAVRYSAIRLLECLSDALRVAESRGMRLPIPDDADAEKDAEKPTEALG</sequence>
<keyword evidence="3" id="KW-1185">Reference proteome</keyword>
<dbReference type="GeneID" id="55011297"/>
<dbReference type="RefSeq" id="YP_009819876.1">
    <property type="nucleotide sequence ID" value="NC_048154.1"/>
</dbReference>
<feature type="region of interest" description="Disordered" evidence="1">
    <location>
        <begin position="93"/>
        <end position="114"/>
    </location>
</feature>
<organism evidence="2 3">
    <name type="scientific">Streptomyces phage Vash</name>
    <dbReference type="NCBI Taxonomy" id="2510568"/>
    <lineage>
        <taxon>Viruses</taxon>
        <taxon>Duplodnaviria</taxon>
        <taxon>Heunggongvirae</taxon>
        <taxon>Uroviricota</taxon>
        <taxon>Caudoviricetes</taxon>
        <taxon>Colingsworthviridae</taxon>
        <taxon>Vashvirus</taxon>
        <taxon>Vashvirus vash</taxon>
    </lineage>
</organism>
<name>A0A411AZ32_9CAUD</name>
<dbReference type="EMBL" id="MK450421">
    <property type="protein sequence ID" value="QAX93307.1"/>
    <property type="molecule type" value="Genomic_DNA"/>
</dbReference>
<evidence type="ECO:0000256" key="1">
    <source>
        <dbReference type="SAM" id="MobiDB-lite"/>
    </source>
</evidence>
<dbReference type="Proteomes" id="UP000289278">
    <property type="component" value="Segment"/>
</dbReference>